<dbReference type="Gene3D" id="1.10.101.10">
    <property type="entry name" value="PGBD-like superfamily/PGBD"/>
    <property type="match status" value="1"/>
</dbReference>
<proteinExistence type="predicted"/>
<comment type="caution">
    <text evidence="2">The sequence shown here is derived from an EMBL/GenBank/DDBJ whole genome shotgun (WGS) entry which is preliminary data.</text>
</comment>
<keyword evidence="3" id="KW-1185">Reference proteome</keyword>
<dbReference type="EMBL" id="PXOT01000027">
    <property type="protein sequence ID" value="PSG87264.1"/>
    <property type="molecule type" value="Genomic_DNA"/>
</dbReference>
<dbReference type="Pfam" id="PF01471">
    <property type="entry name" value="PG_binding_1"/>
    <property type="match status" value="1"/>
</dbReference>
<dbReference type="InterPro" id="IPR002477">
    <property type="entry name" value="Peptidoglycan-bd-like"/>
</dbReference>
<evidence type="ECO:0000313" key="3">
    <source>
        <dbReference type="Proteomes" id="UP000238430"/>
    </source>
</evidence>
<dbReference type="InterPro" id="IPR036365">
    <property type="entry name" value="PGBD-like_sf"/>
</dbReference>
<organism evidence="2 3">
    <name type="scientific">Mesoflavibacter zeaxanthinifaciens subsp. sabulilitoris</name>
    <dbReference type="NCBI Taxonomy" id="1520893"/>
    <lineage>
        <taxon>Bacteria</taxon>
        <taxon>Pseudomonadati</taxon>
        <taxon>Bacteroidota</taxon>
        <taxon>Flavobacteriia</taxon>
        <taxon>Flavobacteriales</taxon>
        <taxon>Flavobacteriaceae</taxon>
        <taxon>Mesoflavibacter</taxon>
    </lineage>
</organism>
<dbReference type="OrthoDB" id="1143655at2"/>
<feature type="domain" description="Peptidoglycan binding-like" evidence="1">
    <location>
        <begin position="162"/>
        <end position="213"/>
    </location>
</feature>
<dbReference type="InterPro" id="IPR036366">
    <property type="entry name" value="PGBDSf"/>
</dbReference>
<sequence length="215" mass="24965">MKKLIIALIAIIVLIFAYNQYKEYQRFHPDNFNYKSSENIDLEYYNQDVVYSYFEAVQALNGFANMQWNVNEINVKSPEDDDESTTFVVNEYRKKLAKVKYYEAKLEASKQLKDEGLTNDLIKLKLEGNNTKPDSNAIFKSKIKSMYAANPKVRLGEKSAFIYEVQKLLVKKGFDLELDGVYHTITRNAIIEFEKKRNLFPDGNLDVLTLDALLD</sequence>
<evidence type="ECO:0000259" key="1">
    <source>
        <dbReference type="Pfam" id="PF01471"/>
    </source>
</evidence>
<reference evidence="2 3" key="1">
    <citation type="submission" date="2018-03" db="EMBL/GenBank/DDBJ databases">
        <title>Mesoflavibacter sp. HG37 and Mesoflavibacter sp. HG96 sp.nov., two marine bacteria isolated from seawater of Western Pacific Ocean.</title>
        <authorList>
            <person name="Cheng H."/>
            <person name="Wu Y.-H."/>
            <person name="Guo L.-L."/>
            <person name="Xu X.-W."/>
        </authorList>
    </citation>
    <scope>NUCLEOTIDE SEQUENCE [LARGE SCALE GENOMIC DNA]</scope>
    <source>
        <strain evidence="2 3">KCTC 42117</strain>
    </source>
</reference>
<protein>
    <submittedName>
        <fullName evidence="2">Peptidoglycan-binding protein</fullName>
    </submittedName>
</protein>
<gene>
    <name evidence="2" type="ORF">C7H61_14285</name>
</gene>
<accession>A0A2T1N6U1</accession>
<dbReference type="RefSeq" id="WP_106680901.1">
    <property type="nucleotide sequence ID" value="NZ_JACHWV010000002.1"/>
</dbReference>
<dbReference type="SUPFAM" id="SSF47090">
    <property type="entry name" value="PGBD-like"/>
    <property type="match status" value="1"/>
</dbReference>
<evidence type="ECO:0000313" key="2">
    <source>
        <dbReference type="EMBL" id="PSG87264.1"/>
    </source>
</evidence>
<name>A0A2T1N6U1_9FLAO</name>
<dbReference type="AlphaFoldDB" id="A0A2T1N6U1"/>
<dbReference type="Proteomes" id="UP000238430">
    <property type="component" value="Unassembled WGS sequence"/>
</dbReference>